<gene>
    <name evidence="10" type="ORF">BDZ90DRAFT_227152</name>
</gene>
<keyword evidence="3" id="KW-0285">Flavoprotein</keyword>
<dbReference type="InterPro" id="IPR000172">
    <property type="entry name" value="GMC_OxRdtase_N"/>
</dbReference>
<evidence type="ECO:0000256" key="6">
    <source>
        <dbReference type="PIRSR" id="PIRSR000137-1"/>
    </source>
</evidence>
<evidence type="ECO:0000256" key="2">
    <source>
        <dbReference type="ARBA" id="ARBA00010790"/>
    </source>
</evidence>
<feature type="binding site" evidence="7">
    <location>
        <position position="136"/>
    </location>
    <ligand>
        <name>FAD</name>
        <dbReference type="ChEBI" id="CHEBI:57692"/>
    </ligand>
</feature>
<dbReference type="GO" id="GO:0016614">
    <property type="term" value="F:oxidoreductase activity, acting on CH-OH group of donors"/>
    <property type="evidence" value="ECO:0007669"/>
    <property type="project" value="InterPro"/>
</dbReference>
<dbReference type="OrthoDB" id="269227at2759"/>
<dbReference type="SUPFAM" id="SSF51905">
    <property type="entry name" value="FAD/NAD(P)-binding domain"/>
    <property type="match status" value="1"/>
</dbReference>
<dbReference type="GO" id="GO:0050660">
    <property type="term" value="F:flavin adenine dinucleotide binding"/>
    <property type="evidence" value="ECO:0007669"/>
    <property type="project" value="InterPro"/>
</dbReference>
<organism evidence="10 11">
    <name type="scientific">Jaminaea rosea</name>
    <dbReference type="NCBI Taxonomy" id="1569628"/>
    <lineage>
        <taxon>Eukaryota</taxon>
        <taxon>Fungi</taxon>
        <taxon>Dikarya</taxon>
        <taxon>Basidiomycota</taxon>
        <taxon>Ustilaginomycotina</taxon>
        <taxon>Exobasidiomycetes</taxon>
        <taxon>Microstromatales</taxon>
        <taxon>Microstromatales incertae sedis</taxon>
        <taxon>Jaminaea</taxon>
    </lineage>
</organism>
<feature type="binding site" evidence="7">
    <location>
        <position position="285"/>
    </location>
    <ligand>
        <name>FAD</name>
        <dbReference type="ChEBI" id="CHEBI:57692"/>
    </ligand>
</feature>
<evidence type="ECO:0000256" key="4">
    <source>
        <dbReference type="ARBA" id="ARBA00022827"/>
    </source>
</evidence>
<protein>
    <submittedName>
        <fullName evidence="10">Alcohol oxidase</fullName>
    </submittedName>
</protein>
<dbReference type="PANTHER" id="PTHR11552">
    <property type="entry name" value="GLUCOSE-METHANOL-CHOLINE GMC OXIDOREDUCTASE"/>
    <property type="match status" value="1"/>
</dbReference>
<evidence type="ECO:0000256" key="7">
    <source>
        <dbReference type="PIRSR" id="PIRSR000137-2"/>
    </source>
</evidence>
<dbReference type="PROSITE" id="PS00624">
    <property type="entry name" value="GMC_OXRED_2"/>
    <property type="match status" value="1"/>
</dbReference>
<keyword evidence="8" id="KW-0732">Signal</keyword>
<accession>A0A316UPW5</accession>
<dbReference type="STRING" id="1569628.A0A316UPW5"/>
<dbReference type="Proteomes" id="UP000245884">
    <property type="component" value="Unassembled WGS sequence"/>
</dbReference>
<dbReference type="Gene3D" id="3.30.560.10">
    <property type="entry name" value="Glucose Oxidase, domain 3"/>
    <property type="match status" value="1"/>
</dbReference>
<feature type="chain" id="PRO_5016454922" evidence="8">
    <location>
        <begin position="20"/>
        <end position="653"/>
    </location>
</feature>
<feature type="domain" description="Glucose-methanol-choline oxidoreductase N-terminal" evidence="9">
    <location>
        <begin position="334"/>
        <end position="348"/>
    </location>
</feature>
<proteinExistence type="inferred from homology"/>
<dbReference type="PIRSF" id="PIRSF000137">
    <property type="entry name" value="Alcohol_oxidase"/>
    <property type="match status" value="1"/>
</dbReference>
<dbReference type="InterPro" id="IPR036188">
    <property type="entry name" value="FAD/NAD-bd_sf"/>
</dbReference>
<evidence type="ECO:0000256" key="8">
    <source>
        <dbReference type="SAM" id="SignalP"/>
    </source>
</evidence>
<dbReference type="InterPro" id="IPR012132">
    <property type="entry name" value="GMC_OxRdtase"/>
</dbReference>
<dbReference type="PANTHER" id="PTHR11552:SF201">
    <property type="entry name" value="GLUCOSE-METHANOL-CHOLINE OXIDOREDUCTASE N-TERMINAL DOMAIN-CONTAINING PROTEIN"/>
    <property type="match status" value="1"/>
</dbReference>
<dbReference type="Pfam" id="PF05199">
    <property type="entry name" value="GMC_oxred_C"/>
    <property type="match status" value="1"/>
</dbReference>
<keyword evidence="11" id="KW-1185">Reference proteome</keyword>
<evidence type="ECO:0000259" key="9">
    <source>
        <dbReference type="PROSITE" id="PS00624"/>
    </source>
</evidence>
<name>A0A316UPW5_9BASI</name>
<evidence type="ECO:0000313" key="10">
    <source>
        <dbReference type="EMBL" id="PWN27337.1"/>
    </source>
</evidence>
<evidence type="ECO:0000256" key="5">
    <source>
        <dbReference type="ARBA" id="ARBA00023002"/>
    </source>
</evidence>
<sequence>MRSVLATAAAAVAASVALAAPADPSFEARLAVRSKVDQVIAQRSLVTDAGKFSQKSYDYVIVGAGTAGLALAARLSENGKHSVGVLEAGPTGFNDPIIDIPGQFGADLGTKYDYNYTTDANSQTGVTPKGWPRGHVVGGSSALNFLVVDAASEAEYNAWEELGNKGWNWESMDKYMKKSETFTTPSQEDQGKLNIEVNPDNYGSNGPIQVTFPDYISKQVQNWIPALESLGIPRNNEPLGGKNTGASVQPSDINLANHTRSYSAPAYFYPNSARNNLALLANARVDKINWTPLSKVRSWLHKLGVKQRATGVNFTSGGKSYTVKAKREVIISGGAVNSPQILELSGVGNPSILKQAGIQPVIQNNNVGENLQDHTYSYAAYELQPGNPTLDSLRWNTTFAAEQKALYQQNKVSILGETVPSIAYITLRTLLGESKANQYVETAKSYVQSQSNKAYASTLNKQLEFLQKYPDTLSQMELIGIDGFFAGAGAPENNKNYVTFLSASQHLLARGSVHIKSKSAGAAPSIQPNYYNNDFDLNLAVQGLQYLRNKVSKTQQYSSYITKEVVPGSNYTTDAQLKDFLKGMGTTTEYHPIGSVSMLPQNKGGVVDANLRVYQTENVRVVDASIMPVHISAHIMRTTYGIAEKAADLILGA</sequence>
<feature type="binding site" evidence="7">
    <location>
        <begin position="144"/>
        <end position="147"/>
    </location>
    <ligand>
        <name>FAD</name>
        <dbReference type="ChEBI" id="CHEBI:57692"/>
    </ligand>
</feature>
<keyword evidence="4 7" id="KW-0274">FAD</keyword>
<comment type="similarity">
    <text evidence="2">Belongs to the GMC oxidoreductase family.</text>
</comment>
<dbReference type="InterPro" id="IPR007867">
    <property type="entry name" value="GMC_OxRtase_C"/>
</dbReference>
<feature type="active site" description="Proton acceptor" evidence="6">
    <location>
        <position position="634"/>
    </location>
</feature>
<evidence type="ECO:0000313" key="11">
    <source>
        <dbReference type="Proteomes" id="UP000245884"/>
    </source>
</evidence>
<dbReference type="GeneID" id="37026563"/>
<evidence type="ECO:0000256" key="3">
    <source>
        <dbReference type="ARBA" id="ARBA00022630"/>
    </source>
</evidence>
<feature type="signal peptide" evidence="8">
    <location>
        <begin position="1"/>
        <end position="19"/>
    </location>
</feature>
<keyword evidence="5" id="KW-0560">Oxidoreductase</keyword>
<dbReference type="Gene3D" id="3.50.50.60">
    <property type="entry name" value="FAD/NAD(P)-binding domain"/>
    <property type="match status" value="1"/>
</dbReference>
<comment type="cofactor">
    <cofactor evidence="1 7">
        <name>FAD</name>
        <dbReference type="ChEBI" id="CHEBI:57692"/>
    </cofactor>
</comment>
<dbReference type="AlphaFoldDB" id="A0A316UPW5"/>
<evidence type="ECO:0000256" key="1">
    <source>
        <dbReference type="ARBA" id="ARBA00001974"/>
    </source>
</evidence>
<dbReference type="Pfam" id="PF00732">
    <property type="entry name" value="GMC_oxred_N"/>
    <property type="match status" value="1"/>
</dbReference>
<dbReference type="SUPFAM" id="SSF54373">
    <property type="entry name" value="FAD-linked reductases, C-terminal domain"/>
    <property type="match status" value="1"/>
</dbReference>
<reference evidence="10 11" key="1">
    <citation type="journal article" date="2018" name="Mol. Biol. Evol.">
        <title>Broad Genomic Sampling Reveals a Smut Pathogenic Ancestry of the Fungal Clade Ustilaginomycotina.</title>
        <authorList>
            <person name="Kijpornyongpan T."/>
            <person name="Mondo S.J."/>
            <person name="Barry K."/>
            <person name="Sandor L."/>
            <person name="Lee J."/>
            <person name="Lipzen A."/>
            <person name="Pangilinan J."/>
            <person name="LaButti K."/>
            <person name="Hainaut M."/>
            <person name="Henrissat B."/>
            <person name="Grigoriev I.V."/>
            <person name="Spatafora J.W."/>
            <person name="Aime M.C."/>
        </authorList>
    </citation>
    <scope>NUCLEOTIDE SEQUENCE [LARGE SCALE GENOMIC DNA]</scope>
    <source>
        <strain evidence="10 11">MCA 5214</strain>
    </source>
</reference>
<dbReference type="EMBL" id="KZ819668">
    <property type="protein sequence ID" value="PWN27337.1"/>
    <property type="molecule type" value="Genomic_DNA"/>
</dbReference>
<dbReference type="RefSeq" id="XP_025361949.1">
    <property type="nucleotide sequence ID" value="XM_025504740.1"/>
</dbReference>
<feature type="active site" description="Proton donor" evidence="6">
    <location>
        <position position="591"/>
    </location>
</feature>